<gene>
    <name evidence="1" type="ORF">TRIP_B200398</name>
</gene>
<accession>A0A653A2T3</accession>
<dbReference type="EMBL" id="UPXX01000013">
    <property type="protein sequence ID" value="VBB42258.1"/>
    <property type="molecule type" value="Genomic_DNA"/>
</dbReference>
<organism evidence="1">
    <name type="scientific">Uncultured Desulfatiglans sp</name>
    <dbReference type="NCBI Taxonomy" id="1748965"/>
    <lineage>
        <taxon>Bacteria</taxon>
        <taxon>Pseudomonadati</taxon>
        <taxon>Thermodesulfobacteriota</taxon>
        <taxon>Desulfobacteria</taxon>
        <taxon>Desulfatiglandales</taxon>
        <taxon>Desulfatiglandaceae</taxon>
        <taxon>Desulfatiglans</taxon>
        <taxon>environmental samples</taxon>
    </lineage>
</organism>
<dbReference type="AlphaFoldDB" id="A0A653A2T3"/>
<sequence>MPVLSLDASENKKMVIGNGKLQCASASIHNAALPFEELPIEGNLSETLFSVKKGRQRTDISSNKQVSTRKGSFRPISASICRFACAWRPPGRLRTHDFLDIDQTGIRRGGGTKHAQRVKKPGTAVNRWDWVPAGCEETGSRLAGVGLSTRRV</sequence>
<name>A0A653A2T3_UNCDX</name>
<evidence type="ECO:0000313" key="1">
    <source>
        <dbReference type="EMBL" id="VBB42258.1"/>
    </source>
</evidence>
<protein>
    <submittedName>
        <fullName evidence="1">Uncharacterized protein</fullName>
    </submittedName>
</protein>
<reference evidence="1" key="1">
    <citation type="submission" date="2018-07" db="EMBL/GenBank/DDBJ databases">
        <authorList>
            <consortium name="Genoscope - CEA"/>
            <person name="William W."/>
        </authorList>
    </citation>
    <scope>NUCLEOTIDE SEQUENCE</scope>
    <source>
        <strain evidence="1">IK1</strain>
    </source>
</reference>
<proteinExistence type="predicted"/>